<protein>
    <submittedName>
        <fullName evidence="2">ROK family transcriptional regulator</fullName>
    </submittedName>
</protein>
<accession>A0A229VYT8</accession>
<comment type="caution">
    <text evidence="2">The sequence shown here is derived from an EMBL/GenBank/DDBJ whole genome shotgun (WGS) entry which is preliminary data.</text>
</comment>
<dbReference type="InterPro" id="IPR000600">
    <property type="entry name" value="ROK"/>
</dbReference>
<comment type="similarity">
    <text evidence="1">Belongs to the ROK (NagC/XylR) family.</text>
</comment>
<dbReference type="Proteomes" id="UP000215433">
    <property type="component" value="Unassembled WGS sequence"/>
</dbReference>
<reference evidence="2 3" key="1">
    <citation type="submission" date="2017-05" db="EMBL/GenBank/DDBJ databases">
        <title>Bifidobacterium vansinderenii sp. nov.</title>
        <authorList>
            <person name="Lugli G.A."/>
            <person name="Duranti S."/>
            <person name="Mangifesta M."/>
        </authorList>
    </citation>
    <scope>NUCLEOTIDE SEQUENCE [LARGE SCALE GENOMIC DNA]</scope>
    <source>
        <strain evidence="2 3">Tam10B</strain>
    </source>
</reference>
<dbReference type="PANTHER" id="PTHR18964:SF169">
    <property type="entry name" value="N-ACETYLMANNOSAMINE KINASE"/>
    <property type="match status" value="1"/>
</dbReference>
<evidence type="ECO:0000256" key="1">
    <source>
        <dbReference type="ARBA" id="ARBA00006479"/>
    </source>
</evidence>
<proteinExistence type="inferred from homology"/>
<evidence type="ECO:0000313" key="3">
    <source>
        <dbReference type="Proteomes" id="UP000215433"/>
    </source>
</evidence>
<dbReference type="SUPFAM" id="SSF53067">
    <property type="entry name" value="Actin-like ATPase domain"/>
    <property type="match status" value="1"/>
</dbReference>
<dbReference type="Pfam" id="PF00480">
    <property type="entry name" value="ROK"/>
    <property type="match status" value="1"/>
</dbReference>
<gene>
    <name evidence="2" type="ORF">Tam10B_0730</name>
</gene>
<sequence length="338" mass="33963">MNGGVMTRMHDDRTGVGGQAADRRYLAFDIGGTKIASGVVSLPPADSLATPLVEDVTEIPTLADRGGDDVRERLVEFAARRLEQCVAAGVDIAGVGIGSAGVVDSETGVILSATDLMPGWAGQHIAAAVGEATGLPVHMVGDVGAHGLGEATYGAGREYPTMLSVGVGTGIGGAYIDHGRLVTGAHGVAGHVGHMPHGLGAGMRCSCGTTSGHIEPVASGTGIADLFEARRPDSVPPAANAAEISRRAAAGEEYAIEILSTSARALGECLAGMGNLIDPAVIVLSGSVVNAGEVWWKALREGFADGALPRVRATPLLRGQLGGSAPLIGAAVGFVTAQ</sequence>
<name>A0A229VYT8_9BIFI</name>
<dbReference type="PANTHER" id="PTHR18964">
    <property type="entry name" value="ROK (REPRESSOR, ORF, KINASE) FAMILY"/>
    <property type="match status" value="1"/>
</dbReference>
<evidence type="ECO:0000313" key="2">
    <source>
        <dbReference type="EMBL" id="OXN00775.1"/>
    </source>
</evidence>
<organism evidence="2 3">
    <name type="scientific">Bifidobacterium vansinderenii</name>
    <dbReference type="NCBI Taxonomy" id="1984871"/>
    <lineage>
        <taxon>Bacteria</taxon>
        <taxon>Bacillati</taxon>
        <taxon>Actinomycetota</taxon>
        <taxon>Actinomycetes</taxon>
        <taxon>Bifidobacteriales</taxon>
        <taxon>Bifidobacteriaceae</taxon>
        <taxon>Bifidobacterium</taxon>
    </lineage>
</organism>
<dbReference type="InterPro" id="IPR043129">
    <property type="entry name" value="ATPase_NBD"/>
</dbReference>
<dbReference type="EMBL" id="NEWD01000007">
    <property type="protein sequence ID" value="OXN00775.1"/>
    <property type="molecule type" value="Genomic_DNA"/>
</dbReference>
<dbReference type="AlphaFoldDB" id="A0A229VYT8"/>
<keyword evidence="3" id="KW-1185">Reference proteome</keyword>
<dbReference type="Gene3D" id="3.30.420.40">
    <property type="match status" value="2"/>
</dbReference>